<feature type="compositionally biased region" description="Low complexity" evidence="1">
    <location>
        <begin position="108"/>
        <end position="122"/>
    </location>
</feature>
<name>A0ABT2HA03_9MICO</name>
<dbReference type="RefSeq" id="WP_259542930.1">
    <property type="nucleotide sequence ID" value="NZ_JANLCJ010000181.1"/>
</dbReference>
<comment type="caution">
    <text evidence="2">The sequence shown here is derived from an EMBL/GenBank/DDBJ whole genome shotgun (WGS) entry which is preliminary data.</text>
</comment>
<proteinExistence type="predicted"/>
<dbReference type="EMBL" id="JANLCJ010000181">
    <property type="protein sequence ID" value="MCS5736785.1"/>
    <property type="molecule type" value="Genomic_DNA"/>
</dbReference>
<gene>
    <name evidence="2" type="ORF">N1032_23925</name>
</gene>
<evidence type="ECO:0000256" key="1">
    <source>
        <dbReference type="SAM" id="MobiDB-lite"/>
    </source>
</evidence>
<keyword evidence="3" id="KW-1185">Reference proteome</keyword>
<reference evidence="2" key="1">
    <citation type="submission" date="2022-08" db="EMBL/GenBank/DDBJ databases">
        <authorList>
            <person name="Deng Y."/>
            <person name="Han X.-F."/>
            <person name="Zhang Y.-Q."/>
        </authorList>
    </citation>
    <scope>NUCLEOTIDE SEQUENCE</scope>
    <source>
        <strain evidence="2">CPCC 203386</strain>
    </source>
</reference>
<accession>A0ABT2HA03</accession>
<organism evidence="2 3">
    <name type="scientific">Herbiconiux daphne</name>
    <dbReference type="NCBI Taxonomy" id="2970914"/>
    <lineage>
        <taxon>Bacteria</taxon>
        <taxon>Bacillati</taxon>
        <taxon>Actinomycetota</taxon>
        <taxon>Actinomycetes</taxon>
        <taxon>Micrococcales</taxon>
        <taxon>Microbacteriaceae</taxon>
        <taxon>Herbiconiux</taxon>
    </lineage>
</organism>
<evidence type="ECO:0000313" key="2">
    <source>
        <dbReference type="EMBL" id="MCS5736785.1"/>
    </source>
</evidence>
<dbReference type="Proteomes" id="UP001165586">
    <property type="component" value="Unassembled WGS sequence"/>
</dbReference>
<sequence length="122" mass="12907">MTATTSPGNVDLSNGHFIWPAVPGATDYLVRLNNDTNKADILVWTSNVELTAGVLVDIPHAGNKWFITIAAINNNGVTMTQSIAESMFNNSELHFGAALEFDSPPAPTTTTTSTTTTTTVAP</sequence>
<evidence type="ECO:0000313" key="3">
    <source>
        <dbReference type="Proteomes" id="UP001165586"/>
    </source>
</evidence>
<protein>
    <submittedName>
        <fullName evidence="2">Uncharacterized protein</fullName>
    </submittedName>
</protein>
<feature type="region of interest" description="Disordered" evidence="1">
    <location>
        <begin position="99"/>
        <end position="122"/>
    </location>
</feature>